<dbReference type="CDD" id="cd02859">
    <property type="entry name" value="E_set_AMPKbeta_like_N"/>
    <property type="match status" value="1"/>
</dbReference>
<evidence type="ECO:0000256" key="3">
    <source>
        <dbReference type="SAM" id="MobiDB-lite"/>
    </source>
</evidence>
<protein>
    <submittedName>
        <fullName evidence="6">Bifunctional aspartokinase/homoserine dehydrogenase I</fullName>
    </submittedName>
</protein>
<organism evidence="6 7">
    <name type="scientific">Tanacetum coccineum</name>
    <dbReference type="NCBI Taxonomy" id="301880"/>
    <lineage>
        <taxon>Eukaryota</taxon>
        <taxon>Viridiplantae</taxon>
        <taxon>Streptophyta</taxon>
        <taxon>Embryophyta</taxon>
        <taxon>Tracheophyta</taxon>
        <taxon>Spermatophyta</taxon>
        <taxon>Magnoliopsida</taxon>
        <taxon>eudicotyledons</taxon>
        <taxon>Gunneridae</taxon>
        <taxon>Pentapetalae</taxon>
        <taxon>asterids</taxon>
        <taxon>campanulids</taxon>
        <taxon>Asterales</taxon>
        <taxon>Asteraceae</taxon>
        <taxon>Asteroideae</taxon>
        <taxon>Anthemideae</taxon>
        <taxon>Anthemidinae</taxon>
        <taxon>Tanacetum</taxon>
    </lineage>
</organism>
<dbReference type="Pfam" id="PF00742">
    <property type="entry name" value="Homoserine_dh"/>
    <property type="match status" value="1"/>
</dbReference>
<keyword evidence="2" id="KW-0560">Oxidoreductase</keyword>
<dbReference type="Gene3D" id="3.30.360.10">
    <property type="entry name" value="Dihydrodipicolinate Reductase, domain 2"/>
    <property type="match status" value="1"/>
</dbReference>
<dbReference type="PANTHER" id="PTHR43070">
    <property type="match status" value="1"/>
</dbReference>
<comment type="caution">
    <text evidence="6">The sequence shown here is derived from an EMBL/GenBank/DDBJ whole genome shotgun (WGS) entry which is preliminary data.</text>
</comment>
<feature type="domain" description="AMP-activated protein kinase glycogen-binding" evidence="5">
    <location>
        <begin position="193"/>
        <end position="232"/>
    </location>
</feature>
<dbReference type="Gene3D" id="2.60.40.10">
    <property type="entry name" value="Immunoglobulins"/>
    <property type="match status" value="1"/>
</dbReference>
<evidence type="ECO:0000313" key="7">
    <source>
        <dbReference type="Proteomes" id="UP001151760"/>
    </source>
</evidence>
<feature type="domain" description="Homoserine dehydrogenase catalytic" evidence="4">
    <location>
        <begin position="327"/>
        <end position="401"/>
    </location>
</feature>
<dbReference type="Proteomes" id="UP001151760">
    <property type="component" value="Unassembled WGS sequence"/>
</dbReference>
<reference evidence="6" key="2">
    <citation type="submission" date="2022-01" db="EMBL/GenBank/DDBJ databases">
        <authorList>
            <person name="Yamashiro T."/>
            <person name="Shiraishi A."/>
            <person name="Satake H."/>
            <person name="Nakayama K."/>
        </authorList>
    </citation>
    <scope>NUCLEOTIDE SEQUENCE</scope>
</reference>
<dbReference type="InterPro" id="IPR011147">
    <property type="entry name" value="Bifunc_Aspkin/hSer_DH"/>
</dbReference>
<feature type="region of interest" description="Disordered" evidence="3">
    <location>
        <begin position="1"/>
        <end position="25"/>
    </location>
</feature>
<dbReference type="SUPFAM" id="SSF55347">
    <property type="entry name" value="Glyceraldehyde-3-phosphate dehydrogenase-like, C-terminal domain"/>
    <property type="match status" value="1"/>
</dbReference>
<proteinExistence type="predicted"/>
<gene>
    <name evidence="6" type="ORF">Tco_1124138</name>
</gene>
<evidence type="ECO:0000256" key="1">
    <source>
        <dbReference type="ARBA" id="ARBA00022857"/>
    </source>
</evidence>
<evidence type="ECO:0000256" key="2">
    <source>
        <dbReference type="ARBA" id="ARBA00023002"/>
    </source>
</evidence>
<reference evidence="6" key="1">
    <citation type="journal article" date="2022" name="Int. J. Mol. Sci.">
        <title>Draft Genome of Tanacetum Coccineum: Genomic Comparison of Closely Related Tanacetum-Family Plants.</title>
        <authorList>
            <person name="Yamashiro T."/>
            <person name="Shiraishi A."/>
            <person name="Nakayama K."/>
            <person name="Satake H."/>
        </authorList>
    </citation>
    <scope>NUCLEOTIDE SEQUENCE</scope>
</reference>
<accession>A0ABQ5J843</accession>
<name>A0ABQ5J843_9ASTR</name>
<evidence type="ECO:0000259" key="4">
    <source>
        <dbReference type="Pfam" id="PF00742"/>
    </source>
</evidence>
<dbReference type="EMBL" id="BQNB010021565">
    <property type="protein sequence ID" value="GJU07708.1"/>
    <property type="molecule type" value="Genomic_DNA"/>
</dbReference>
<evidence type="ECO:0000313" key="6">
    <source>
        <dbReference type="EMBL" id="GJU07708.1"/>
    </source>
</evidence>
<dbReference type="SUPFAM" id="SSF81296">
    <property type="entry name" value="E set domains"/>
    <property type="match status" value="1"/>
</dbReference>
<dbReference type="InterPro" id="IPR032640">
    <property type="entry name" value="AMPK1_CBM"/>
</dbReference>
<dbReference type="PANTHER" id="PTHR43070:SF5">
    <property type="entry name" value="HOMOSERINE DEHYDROGENASE"/>
    <property type="match status" value="1"/>
</dbReference>
<keyword evidence="7" id="KW-1185">Reference proteome</keyword>
<evidence type="ECO:0000259" key="5">
    <source>
        <dbReference type="Pfam" id="PF16561"/>
    </source>
</evidence>
<sequence>MSSEHAAEGGVVATHDVDTKGNSPNTNTSYVLQSHDTIQVPNNEQKPLKPINNLNVGQAVNDANMQISISFTNVFYADKTLNKMHFRTLNLKSSKSNDFELKIPMSLVIDVNDRILSHAKHLEGNLLSDCSLSDLKMLKIIALVKEVEANAPYNILPLNSAGESTCIMQLEEREDLILQLAHPQARLMPKPEPSNKYKFIVDGEWRHDEHQPFVIGNYGTVNTVFLTREPDYNPAVLSPHINSGSSMDVDNEAFQRVVLLLTKNLGGIDLSKWKELQEKGEKADMEKFVQHVQGNHFIPNTYLKLRAFLRQSFTHYFYEATVGAGLPIMHTLRDLFQTGDKIIKIEGIFSGTLSYIFNSFVDTRAFSEVVVEAKAAGHTEPDPRDDLAGTDVARKISLSRALYQGSQDHSGRIDEERNGESMLWPEVAGKGRYFELDPYKQVCL</sequence>
<keyword evidence="1" id="KW-0521">NADP</keyword>
<dbReference type="InterPro" id="IPR014756">
    <property type="entry name" value="Ig_E-set"/>
</dbReference>
<dbReference type="InterPro" id="IPR001342">
    <property type="entry name" value="HDH_cat"/>
</dbReference>
<dbReference type="InterPro" id="IPR013783">
    <property type="entry name" value="Ig-like_fold"/>
</dbReference>
<dbReference type="Pfam" id="PF16561">
    <property type="entry name" value="AMPK1_CBM"/>
    <property type="match status" value="1"/>
</dbReference>